<dbReference type="Proteomes" id="UP001215231">
    <property type="component" value="Chromosome"/>
</dbReference>
<keyword evidence="1 2" id="KW-0238">DNA-binding</keyword>
<keyword evidence="3" id="KW-1133">Transmembrane helix</keyword>
<organism evidence="5 6">
    <name type="scientific">Thalassomonas haliotis</name>
    <dbReference type="NCBI Taxonomy" id="485448"/>
    <lineage>
        <taxon>Bacteria</taxon>
        <taxon>Pseudomonadati</taxon>
        <taxon>Pseudomonadota</taxon>
        <taxon>Gammaproteobacteria</taxon>
        <taxon>Alteromonadales</taxon>
        <taxon>Colwelliaceae</taxon>
        <taxon>Thalassomonas</taxon>
    </lineage>
</organism>
<keyword evidence="6" id="KW-1185">Reference proteome</keyword>
<accession>A0ABY7VF61</accession>
<evidence type="ECO:0000256" key="3">
    <source>
        <dbReference type="SAM" id="Phobius"/>
    </source>
</evidence>
<keyword evidence="3" id="KW-0472">Membrane</keyword>
<name>A0ABY7VF61_9GAMM</name>
<gene>
    <name evidence="5" type="ORF">H3N35_01600</name>
</gene>
<evidence type="ECO:0000256" key="1">
    <source>
        <dbReference type="ARBA" id="ARBA00023125"/>
    </source>
</evidence>
<dbReference type="InterPro" id="IPR016032">
    <property type="entry name" value="Sig_transdc_resp-reg_C-effctor"/>
</dbReference>
<dbReference type="Gene3D" id="1.10.10.10">
    <property type="entry name" value="Winged helix-like DNA-binding domain superfamily/Winged helix DNA-binding domain"/>
    <property type="match status" value="1"/>
</dbReference>
<dbReference type="EMBL" id="CP059693">
    <property type="protein sequence ID" value="WDE12208.1"/>
    <property type="molecule type" value="Genomic_DNA"/>
</dbReference>
<keyword evidence="3" id="KW-0812">Transmembrane</keyword>
<proteinExistence type="predicted"/>
<sequence length="719" mass="83374">MEPAPKIKGYRFDNWYLDCAAQTLTTPEQEQLTLTPKLYQFLHYFLQHPQQLQSLSTLKQNVWLDNSLPDALVYQSVMSLRKILSINNTPQVFLTTLSKRGYTWNVTPTEVYCEKNQPLLPAIKAYYFFSFIVVLTLALTAFLLLEASEKQVIILQEQKMPRQHKEMLTQIASGLTSNYQRHYYPYLDAELLQQKIHDREFDDNQYLLIALEHPKINALLIHGSTGRIVQIYDDHTLKQADSLLTLEQMKVTTKTLDNEKAGDEKIASQAEIQQTLSRLYSDFMHSQQVSVAQLTALKHSLGKNNHIEQPQKNAALILLDAVALYYQLQPLDSNRLVKQLNQQLLQNSHMPELQESILILLLEHELFSWIRLPLAQKGISRASYWSGLQYWMQADYREAKKHFLQAVEKEYFPDAMLFLLFTQKLPQQYLLSDKAFTLAHGYQDIPYIAYITGIMLVEKEALPELNQFYSSLFTLQGCDHPAALHLAMLNGQYGNIDWLDSWMVNSPQLSQNYWSDKFNTLLFSARYGNKQENFLREITETIRLVEQKQNDADLLDNLYLMQAQIYILQKQYQKGLAVLSGLHYFEDHHFYLFSSVKLAAYQALAYLETNQPNKAMALVRKALQKMKLSQQASKPDAFESFYIAVLYGMSGRFDLSERYLISALNEHKAIAYKIKESPFLDFLMIGAKPESIINNIKTERTTWLQKLEALNSQLKQICI</sequence>
<reference evidence="5 6" key="1">
    <citation type="journal article" date="2022" name="Mar. Drugs">
        <title>Bioassay-Guided Fractionation Leads to the Detection of Cholic Acid Generated by the Rare Thalassomonas sp.</title>
        <authorList>
            <person name="Pheiffer F."/>
            <person name="Schneider Y.K."/>
            <person name="Hansen E.H."/>
            <person name="Andersen J.H."/>
            <person name="Isaksson J."/>
            <person name="Busche T."/>
            <person name="R C."/>
            <person name="Kalinowski J."/>
            <person name="Zyl L.V."/>
            <person name="Trindade M."/>
        </authorList>
    </citation>
    <scope>NUCLEOTIDE SEQUENCE [LARGE SCALE GENOMIC DNA]</scope>
    <source>
        <strain evidence="5 6">A5K-61T</strain>
    </source>
</reference>
<dbReference type="InterPro" id="IPR036388">
    <property type="entry name" value="WH-like_DNA-bd_sf"/>
</dbReference>
<protein>
    <submittedName>
        <fullName evidence="5">Winged helix-turn-helix domain-containing protein</fullName>
    </submittedName>
</protein>
<evidence type="ECO:0000313" key="5">
    <source>
        <dbReference type="EMBL" id="WDE12208.1"/>
    </source>
</evidence>
<feature type="transmembrane region" description="Helical" evidence="3">
    <location>
        <begin position="125"/>
        <end position="145"/>
    </location>
</feature>
<dbReference type="RefSeq" id="WP_274052476.1">
    <property type="nucleotide sequence ID" value="NZ_CP059693.1"/>
</dbReference>
<feature type="domain" description="OmpR/PhoB-type" evidence="4">
    <location>
        <begin position="7"/>
        <end position="106"/>
    </location>
</feature>
<dbReference type="InterPro" id="IPR001867">
    <property type="entry name" value="OmpR/PhoB-type_DNA-bd"/>
</dbReference>
<dbReference type="SMART" id="SM00862">
    <property type="entry name" value="Trans_reg_C"/>
    <property type="match status" value="1"/>
</dbReference>
<evidence type="ECO:0000256" key="2">
    <source>
        <dbReference type="PROSITE-ProRule" id="PRU01091"/>
    </source>
</evidence>
<feature type="DNA-binding region" description="OmpR/PhoB-type" evidence="2">
    <location>
        <begin position="7"/>
        <end position="106"/>
    </location>
</feature>
<evidence type="ECO:0000259" key="4">
    <source>
        <dbReference type="PROSITE" id="PS51755"/>
    </source>
</evidence>
<evidence type="ECO:0000313" key="6">
    <source>
        <dbReference type="Proteomes" id="UP001215231"/>
    </source>
</evidence>
<dbReference type="PROSITE" id="PS51755">
    <property type="entry name" value="OMPR_PHOB"/>
    <property type="match status" value="1"/>
</dbReference>
<dbReference type="SUPFAM" id="SSF46894">
    <property type="entry name" value="C-terminal effector domain of the bipartite response regulators"/>
    <property type="match status" value="1"/>
</dbReference>
<dbReference type="Pfam" id="PF00486">
    <property type="entry name" value="Trans_reg_C"/>
    <property type="match status" value="1"/>
</dbReference>